<dbReference type="KEGG" id="vos:KNV97_04635"/>
<dbReference type="AlphaFoldDB" id="A0A975U896"/>
<keyword evidence="2" id="KW-1185">Reference proteome</keyword>
<gene>
    <name evidence="1" type="ORF">KNV97_04635</name>
</gene>
<protein>
    <submittedName>
        <fullName evidence="1">Uncharacterized protein</fullName>
    </submittedName>
</protein>
<dbReference type="Proteomes" id="UP000694232">
    <property type="component" value="Chromosome 2"/>
</dbReference>
<name>A0A975U896_9VIBR</name>
<organism evidence="1 2">
    <name type="scientific">Vibrio ostreae</name>
    <dbReference type="NCBI Taxonomy" id="2841925"/>
    <lineage>
        <taxon>Bacteria</taxon>
        <taxon>Pseudomonadati</taxon>
        <taxon>Pseudomonadota</taxon>
        <taxon>Gammaproteobacteria</taxon>
        <taxon>Vibrionales</taxon>
        <taxon>Vibrionaceae</taxon>
        <taxon>Vibrio</taxon>
    </lineage>
</organism>
<dbReference type="EMBL" id="CP076642">
    <property type="protein sequence ID" value="QXO15704.1"/>
    <property type="molecule type" value="Genomic_DNA"/>
</dbReference>
<accession>A0A975U896</accession>
<proteinExistence type="predicted"/>
<evidence type="ECO:0000313" key="2">
    <source>
        <dbReference type="Proteomes" id="UP000694232"/>
    </source>
</evidence>
<reference evidence="1" key="1">
    <citation type="submission" date="2021-06" db="EMBL/GenBank/DDBJ databases">
        <title>Vibrio nov. sp., novel gut bacterium isolated from Yellow Sea oyster.</title>
        <authorList>
            <person name="Muhammad N."/>
            <person name="Nguyen T.H."/>
            <person name="Lee Y.-J."/>
            <person name="Ko J."/>
            <person name="Kim S.-G."/>
        </authorList>
    </citation>
    <scope>NUCLEOTIDE SEQUENCE</scope>
    <source>
        <strain evidence="1">OG9-811</strain>
    </source>
</reference>
<dbReference type="RefSeq" id="WP_136483618.1">
    <property type="nucleotide sequence ID" value="NZ_CP076642.1"/>
</dbReference>
<sequence>MDWQQRIFEYLFTKHVKPSQNVLHSSRSSREVLIRRLRAQISAGYIEKDLLQKVLPDYHCEVGQDVNVRKILRALEAQEGEP</sequence>
<evidence type="ECO:0000313" key="1">
    <source>
        <dbReference type="EMBL" id="QXO15704.1"/>
    </source>
</evidence>